<dbReference type="Ensembl" id="ENSNBRT00000007366.1">
    <property type="protein sequence ID" value="ENSNBRP00000007164.1"/>
    <property type="gene ID" value="ENSNBRG00000005617.1"/>
</dbReference>
<dbReference type="SUPFAM" id="SSF56204">
    <property type="entry name" value="Hect, E3 ligase catalytic domain"/>
    <property type="match status" value="1"/>
</dbReference>
<accession>A0A3Q4MD59</accession>
<feature type="domain" description="HECT" evidence="4">
    <location>
        <begin position="10"/>
        <end position="48"/>
    </location>
</feature>
<feature type="active site" description="Glycyl thioester intermediate" evidence="3">
    <location>
        <position position="47"/>
    </location>
</feature>
<dbReference type="Gene3D" id="3.30.2410.10">
    <property type="entry name" value="Hect, E3 ligase catalytic domain"/>
    <property type="match status" value="1"/>
</dbReference>
<dbReference type="Proteomes" id="UP000261580">
    <property type="component" value="Unassembled WGS sequence"/>
</dbReference>
<dbReference type="PROSITE" id="PS50237">
    <property type="entry name" value="HECT"/>
    <property type="match status" value="1"/>
</dbReference>
<protein>
    <recommendedName>
        <fullName evidence="4">HECT domain-containing protein</fullName>
    </recommendedName>
</protein>
<evidence type="ECO:0000256" key="1">
    <source>
        <dbReference type="ARBA" id="ARBA00022679"/>
    </source>
</evidence>
<name>A0A3Q4MD59_NEOBR</name>
<dbReference type="GeneTree" id="ENSGT00940000177738"/>
<proteinExistence type="predicted"/>
<dbReference type="InterPro" id="IPR000569">
    <property type="entry name" value="HECT_dom"/>
</dbReference>
<keyword evidence="1" id="KW-0808">Transferase</keyword>
<dbReference type="AlphaFoldDB" id="A0A3Q4MD59"/>
<evidence type="ECO:0000256" key="2">
    <source>
        <dbReference type="ARBA" id="ARBA00022786"/>
    </source>
</evidence>
<reference evidence="5" key="2">
    <citation type="submission" date="2025-09" db="UniProtKB">
        <authorList>
            <consortium name="Ensembl"/>
        </authorList>
    </citation>
    <scope>IDENTIFICATION</scope>
</reference>
<evidence type="ECO:0000256" key="3">
    <source>
        <dbReference type="PROSITE-ProRule" id="PRU00104"/>
    </source>
</evidence>
<evidence type="ECO:0000313" key="5">
    <source>
        <dbReference type="Ensembl" id="ENSNBRP00000007164.1"/>
    </source>
</evidence>
<organism evidence="5 6">
    <name type="scientific">Neolamprologus brichardi</name>
    <name type="common">Fairy cichlid</name>
    <name type="synonym">Lamprologus brichardi</name>
    <dbReference type="NCBI Taxonomy" id="32507"/>
    <lineage>
        <taxon>Eukaryota</taxon>
        <taxon>Metazoa</taxon>
        <taxon>Chordata</taxon>
        <taxon>Craniata</taxon>
        <taxon>Vertebrata</taxon>
        <taxon>Euteleostomi</taxon>
        <taxon>Actinopterygii</taxon>
        <taxon>Neopterygii</taxon>
        <taxon>Teleostei</taxon>
        <taxon>Neoteleostei</taxon>
        <taxon>Acanthomorphata</taxon>
        <taxon>Ovalentaria</taxon>
        <taxon>Cichlomorphae</taxon>
        <taxon>Cichliformes</taxon>
        <taxon>Cichlidae</taxon>
        <taxon>African cichlids</taxon>
        <taxon>Pseudocrenilabrinae</taxon>
        <taxon>Lamprologini</taxon>
        <taxon>Neolamprologus</taxon>
    </lineage>
</organism>
<sequence length="71" mass="7743">MKLLKRPGHILAFATGSSKVPAIGFQPAPKITFIHDESKHLPIAHTCLPVNSNVPKHSSKLECSKTPVSFR</sequence>
<evidence type="ECO:0000259" key="4">
    <source>
        <dbReference type="PROSITE" id="PS50237"/>
    </source>
</evidence>
<dbReference type="GO" id="GO:0004842">
    <property type="term" value="F:ubiquitin-protein transferase activity"/>
    <property type="evidence" value="ECO:0007669"/>
    <property type="project" value="InterPro"/>
</dbReference>
<keyword evidence="6" id="KW-1185">Reference proteome</keyword>
<keyword evidence="2 3" id="KW-0833">Ubl conjugation pathway</keyword>
<reference evidence="5" key="1">
    <citation type="submission" date="2025-08" db="UniProtKB">
        <authorList>
            <consortium name="Ensembl"/>
        </authorList>
    </citation>
    <scope>IDENTIFICATION</scope>
</reference>
<dbReference type="Pfam" id="PF00632">
    <property type="entry name" value="HECT"/>
    <property type="match status" value="1"/>
</dbReference>
<dbReference type="InterPro" id="IPR035983">
    <property type="entry name" value="Hect_E3_ubiquitin_ligase"/>
</dbReference>
<dbReference type="Bgee" id="ENSNBRG00000005617">
    <property type="expression patterns" value="Expressed in testis"/>
</dbReference>
<dbReference type="STRING" id="32507.ENSNBRP00000007164"/>
<evidence type="ECO:0000313" key="6">
    <source>
        <dbReference type="Proteomes" id="UP000261580"/>
    </source>
</evidence>